<keyword evidence="1" id="KW-0677">Repeat</keyword>
<dbReference type="EMBL" id="BAAFSV010000003">
    <property type="protein sequence ID" value="GAB1316353.1"/>
    <property type="molecule type" value="Genomic_DNA"/>
</dbReference>
<sequence>MEGSPHVSLYDEALDRFSKSASNRYTGKELELLNEFLRERASPEETKEAAEVLQADAGKKYGGRKVGDVEIPESWIANIMTNINNFITAGDFVTKSAPESVGMAWYAVKLTLTAIHSNYDLYTFFGSGLSNISEIMIIVRHYDRLYDERSKSNWKPSPLVEKLFQDVISAYAAVLDFSFAIKRHLTAGALTRIKHGFKDFFGMSKIKFEDKLNTVTTLKKKILEESQGAFQDKTLTQLQDMSVVLAGIEGTVRNITDIQETQQKLRDEANAKFDLLLKGLDDIKASTKRKTQWDYAMGDFQTYQETLNPLEGSFKILGDAIDAIYPGTCQWVFEEDAYQNWETWQRNTMLCVTGPEGCGKSYVVAAIADRITRTADQDKALLYVSCNGSVGGGAGLSNSQSYTADSICRTFLSQLYNLAPQGEDHVGLLEACNAVFKKAKAKNSLIPAHMRQDNTGLPEFTDGFTKLAALLKKDVVLVLDGLDRNTIDDHNQEELHRKLGGLVATTSETADFRLSILVGCGSSTKFFNDLTLAPDTYIDVGLGNSQDIELVITDALKEIPGLSAAEQEEAKSAIVAKARSRFLYVRNTAIPFMREPFKRPLSKRLELLPDGTSDTYSKALRKMSPNYLELLRSALTWSLLSPEFPGYPFAREVMDAFQGTYDAHPETHDLEDADMESGFPLISVLEIEQLRVAIDPFLKLFRLPDGAFFVAEADYEAAAEFFLKSETDVPQETENEEPLCARCRTDHSPRKIVVDPKEGHLQMALTCLRHLNNPLFQRRAGLVPAAAEKDAHEADAEAAVPEPSEPEADAKAQPQADPTDAETKQQEDQTAAYEEAFQAGYRTEDSMDDEDVTMPSIYDMSADDFLYGGEDESVDEDRSPPRVRYEVQYWPNHILEAERLWPPEERKTNSNWAALLSELDKFVFETPDVFAAWQVTYPGEQGKSFFRDSNVPHKPLHVASYFGLTSWTRHLLDRAEDLNGLSNGYSPLQVAACSKGRLEMIKLLLAEGADLNAENGVGRSAFHLWLLRGEGSIEGVRIMLDHGADPVSSSSEDHWTALHFVAAKGEDPEVIDLLVAHGADINAVDPADVSKLPPLHVLLFRRDIPGPLLEAFVKHNADTNAENAASIRPLQMICTSGDVDNLKILLGSKVLEIDDPDLHGTTALHEAVFYGYSNCVRVLLEHNANPDIADKLNRVALHSAARKGLTDCVRLLIEHSKDLNPLDKHGWSPFFSACLSKNEDAALALLDALIEQDVPLAEINRPTRSGRSPLRQAAGHGFDRVVSRLVKLAEERNDAAALAINAVDTKKFMTALHRAAMNGHAPTVRALLSAVPKPDVTIRDSRSRTALALAYEQWSLARKNSSYEEIISTLIAADPSAAVSDAELVAVCAANGSTRLLEQLARLHADFNRPDRFGWTPLELARNFAQAEAEAFLKQQAAWAALLPTRWSTQFPATTAVGAQSVADADADGGGGGRTIVHTSGKRVCVSADKPLPPGLARYYFELTLTELPADLRPNRPAPYADVAVGFCTLGGAALEFPGWWPLEENLSGAKSWAYHGFSGNCSQSAEKVEEEEVLEELRYGVGDTVGCGVDLGKGEVWFTRNGVRLEKEFKGVKGRLFPVVGLHDPIRAEVNFGGQDEGFMWKEAVQVEEKEETREEVSGGDGETVVKLVMHAAPAGREHIGMKKNGVLVMSEEVVVDVEV</sequence>
<dbReference type="Gene3D" id="2.60.120.920">
    <property type="match status" value="1"/>
</dbReference>
<dbReference type="PROSITE" id="PS50297">
    <property type="entry name" value="ANK_REP_REGION"/>
    <property type="match status" value="4"/>
</dbReference>
<feature type="region of interest" description="Disordered" evidence="4">
    <location>
        <begin position="786"/>
        <end position="830"/>
    </location>
</feature>
<evidence type="ECO:0000313" key="6">
    <source>
        <dbReference type="EMBL" id="GAB1316353.1"/>
    </source>
</evidence>
<dbReference type="InterPro" id="IPR001870">
    <property type="entry name" value="B30.2/SPRY"/>
</dbReference>
<evidence type="ECO:0000259" key="5">
    <source>
        <dbReference type="PROSITE" id="PS50188"/>
    </source>
</evidence>
<keyword evidence="2 3" id="KW-0040">ANK repeat</keyword>
<accession>A0ABQ0GF16</accession>
<name>A0ABQ0GF16_9PEZI</name>
<evidence type="ECO:0000313" key="7">
    <source>
        <dbReference type="Proteomes" id="UP001628179"/>
    </source>
</evidence>
<dbReference type="Gene3D" id="3.40.50.300">
    <property type="entry name" value="P-loop containing nucleotide triphosphate hydrolases"/>
    <property type="match status" value="1"/>
</dbReference>
<dbReference type="InterPro" id="IPR044736">
    <property type="entry name" value="Gid1/RanBPM/SPLA_SPRY"/>
</dbReference>
<dbReference type="InterPro" id="IPR003593">
    <property type="entry name" value="AAA+_ATPase"/>
</dbReference>
<dbReference type="InterPro" id="IPR027417">
    <property type="entry name" value="P-loop_NTPase"/>
</dbReference>
<evidence type="ECO:0000256" key="1">
    <source>
        <dbReference type="ARBA" id="ARBA00022737"/>
    </source>
</evidence>
<dbReference type="PANTHER" id="PTHR24198">
    <property type="entry name" value="ANKYRIN REPEAT AND PROTEIN KINASE DOMAIN-CONTAINING PROTEIN"/>
    <property type="match status" value="1"/>
</dbReference>
<dbReference type="PANTHER" id="PTHR24198:SF165">
    <property type="entry name" value="ANKYRIN REPEAT-CONTAINING PROTEIN-RELATED"/>
    <property type="match status" value="1"/>
</dbReference>
<dbReference type="SUPFAM" id="SSF48403">
    <property type="entry name" value="Ankyrin repeat"/>
    <property type="match status" value="2"/>
</dbReference>
<dbReference type="SUPFAM" id="SSF49899">
    <property type="entry name" value="Concanavalin A-like lectins/glucanases"/>
    <property type="match status" value="1"/>
</dbReference>
<feature type="domain" description="B30.2/SPRY" evidence="5">
    <location>
        <begin position="1419"/>
        <end position="1638"/>
    </location>
</feature>
<keyword evidence="7" id="KW-1185">Reference proteome</keyword>
<organism evidence="6 7">
    <name type="scientific">Madurella fahalii</name>
    <dbReference type="NCBI Taxonomy" id="1157608"/>
    <lineage>
        <taxon>Eukaryota</taxon>
        <taxon>Fungi</taxon>
        <taxon>Dikarya</taxon>
        <taxon>Ascomycota</taxon>
        <taxon>Pezizomycotina</taxon>
        <taxon>Sordariomycetes</taxon>
        <taxon>Sordariomycetidae</taxon>
        <taxon>Sordariales</taxon>
        <taxon>Sordariales incertae sedis</taxon>
        <taxon>Madurella</taxon>
    </lineage>
</organism>
<dbReference type="GeneID" id="98177306"/>
<dbReference type="PROSITE" id="PS50188">
    <property type="entry name" value="B302_SPRY"/>
    <property type="match status" value="1"/>
</dbReference>
<proteinExistence type="predicted"/>
<dbReference type="InterPro" id="IPR003877">
    <property type="entry name" value="SPRY_dom"/>
</dbReference>
<dbReference type="InterPro" id="IPR043136">
    <property type="entry name" value="B30.2/SPRY_sf"/>
</dbReference>
<dbReference type="Pfam" id="PF00622">
    <property type="entry name" value="SPRY"/>
    <property type="match status" value="1"/>
</dbReference>
<reference evidence="6 7" key="1">
    <citation type="submission" date="2024-09" db="EMBL/GenBank/DDBJ databases">
        <title>Itraconazole resistance in Madurella fahalii resulting from another homologue of gene encoding cytochrome P450 14-alpha sterol demethylase (CYP51).</title>
        <authorList>
            <person name="Yoshioka I."/>
            <person name="Fahal A.H."/>
            <person name="Kaneko S."/>
            <person name="Yaguchi T."/>
        </authorList>
    </citation>
    <scope>NUCLEOTIDE SEQUENCE [LARGE SCALE GENOMIC DNA]</scope>
    <source>
        <strain evidence="6 7">IFM 68171</strain>
    </source>
</reference>
<dbReference type="InterPro" id="IPR002110">
    <property type="entry name" value="Ankyrin_rpt"/>
</dbReference>
<evidence type="ECO:0000256" key="4">
    <source>
        <dbReference type="SAM" id="MobiDB-lite"/>
    </source>
</evidence>
<dbReference type="PROSITE" id="PS50088">
    <property type="entry name" value="ANK_REPEAT"/>
    <property type="match status" value="4"/>
</dbReference>
<evidence type="ECO:0000256" key="2">
    <source>
        <dbReference type="ARBA" id="ARBA00023043"/>
    </source>
</evidence>
<feature type="repeat" description="ANK" evidence="3">
    <location>
        <begin position="1159"/>
        <end position="1191"/>
    </location>
</feature>
<protein>
    <recommendedName>
        <fullName evidence="5">B30.2/SPRY domain-containing protein</fullName>
    </recommendedName>
</protein>
<dbReference type="InterPro" id="IPR013320">
    <property type="entry name" value="ConA-like_dom_sf"/>
</dbReference>
<dbReference type="SMART" id="SM00248">
    <property type="entry name" value="ANK"/>
    <property type="match status" value="12"/>
</dbReference>
<dbReference type="Pfam" id="PF13637">
    <property type="entry name" value="Ank_4"/>
    <property type="match status" value="1"/>
</dbReference>
<gene>
    <name evidence="6" type="ORF">MFIFM68171_06563</name>
</gene>
<dbReference type="SMART" id="SM00449">
    <property type="entry name" value="SPRY"/>
    <property type="match status" value="1"/>
</dbReference>
<dbReference type="SMART" id="SM00382">
    <property type="entry name" value="AAA"/>
    <property type="match status" value="1"/>
</dbReference>
<feature type="repeat" description="ANK" evidence="3">
    <location>
        <begin position="1053"/>
        <end position="1086"/>
    </location>
</feature>
<dbReference type="Gene3D" id="1.25.40.20">
    <property type="entry name" value="Ankyrin repeat-containing domain"/>
    <property type="match status" value="3"/>
</dbReference>
<dbReference type="Pfam" id="PF12796">
    <property type="entry name" value="Ank_2"/>
    <property type="match status" value="2"/>
</dbReference>
<feature type="repeat" description="ANK" evidence="3">
    <location>
        <begin position="1192"/>
        <end position="1224"/>
    </location>
</feature>
<dbReference type="Pfam" id="PF00023">
    <property type="entry name" value="Ank"/>
    <property type="match status" value="2"/>
</dbReference>
<feature type="repeat" description="ANK" evidence="3">
    <location>
        <begin position="983"/>
        <end position="1016"/>
    </location>
</feature>
<comment type="caution">
    <text evidence="6">The sequence shown here is derived from an EMBL/GenBank/DDBJ whole genome shotgun (WGS) entry which is preliminary data.</text>
</comment>
<dbReference type="RefSeq" id="XP_070918084.1">
    <property type="nucleotide sequence ID" value="XM_071061983.1"/>
</dbReference>
<dbReference type="InterPro" id="IPR036770">
    <property type="entry name" value="Ankyrin_rpt-contain_sf"/>
</dbReference>
<dbReference type="Proteomes" id="UP001628179">
    <property type="component" value="Unassembled WGS sequence"/>
</dbReference>
<dbReference type="InterPro" id="IPR056884">
    <property type="entry name" value="NPHP3-like_N"/>
</dbReference>
<dbReference type="SUPFAM" id="SSF52540">
    <property type="entry name" value="P-loop containing nucleoside triphosphate hydrolases"/>
    <property type="match status" value="2"/>
</dbReference>
<evidence type="ECO:0000256" key="3">
    <source>
        <dbReference type="PROSITE-ProRule" id="PRU00023"/>
    </source>
</evidence>
<dbReference type="Pfam" id="PF24883">
    <property type="entry name" value="NPHP3_N"/>
    <property type="match status" value="1"/>
</dbReference>
<dbReference type="CDD" id="cd12885">
    <property type="entry name" value="SPRY_RanBP_like"/>
    <property type="match status" value="1"/>
</dbReference>